<dbReference type="PANTHER" id="PTHR43549">
    <property type="entry name" value="MULTIDRUG RESISTANCE PROTEIN YPNP-RELATED"/>
    <property type="match status" value="1"/>
</dbReference>
<keyword evidence="3" id="KW-1003">Cell membrane</keyword>
<dbReference type="Proteomes" id="UP000596035">
    <property type="component" value="Chromosome"/>
</dbReference>
<evidence type="ECO:0000256" key="3">
    <source>
        <dbReference type="ARBA" id="ARBA00022475"/>
    </source>
</evidence>
<evidence type="ECO:0000313" key="8">
    <source>
        <dbReference type="EMBL" id="ASB42250.1"/>
    </source>
</evidence>
<reference evidence="10" key="2">
    <citation type="submission" date="2017-05" db="EMBL/GenBank/DDBJ databases">
        <title>Improved OligoMM genomes.</title>
        <authorList>
            <person name="Garzetti D."/>
        </authorList>
    </citation>
    <scope>NUCLEOTIDE SEQUENCE [LARGE SCALE GENOMIC DNA]</scope>
    <source>
        <strain evidence="10">KB18</strain>
    </source>
</reference>
<feature type="transmembrane region" description="Helical" evidence="7">
    <location>
        <begin position="309"/>
        <end position="327"/>
    </location>
</feature>
<feature type="transmembrane region" description="Helical" evidence="7">
    <location>
        <begin position="361"/>
        <end position="385"/>
    </location>
</feature>
<gene>
    <name evidence="8" type="ORF">ADH66_17255</name>
    <name evidence="9" type="ORF">I5Q82_07650</name>
</gene>
<feature type="transmembrane region" description="Helical" evidence="7">
    <location>
        <begin position="20"/>
        <end position="39"/>
    </location>
</feature>
<reference evidence="9 11" key="3">
    <citation type="submission" date="2020-11" db="EMBL/GenBank/DDBJ databases">
        <title>Closed and high quality bacterial genomes of the OMM12 community.</title>
        <authorList>
            <person name="Marbouty M."/>
            <person name="Lamy-Besnier Q."/>
            <person name="Debarbieux L."/>
            <person name="Koszul R."/>
        </authorList>
    </citation>
    <scope>NUCLEOTIDE SEQUENCE [LARGE SCALE GENOMIC DNA]</scope>
    <source>
        <strain evidence="9 11">KB18</strain>
    </source>
</reference>
<evidence type="ECO:0000256" key="5">
    <source>
        <dbReference type="ARBA" id="ARBA00022989"/>
    </source>
</evidence>
<evidence type="ECO:0000256" key="6">
    <source>
        <dbReference type="ARBA" id="ARBA00023136"/>
    </source>
</evidence>
<reference evidence="8" key="1">
    <citation type="journal article" date="2017" name="Genome Announc.">
        <title>High-Quality Whole-Genome Sequences of the Oligo-Mouse-Microbiota Bacterial Community.</title>
        <authorList>
            <person name="Garzetti D."/>
            <person name="Brugiroux S."/>
            <person name="Bunk B."/>
            <person name="Pukall R."/>
            <person name="McCoy K.D."/>
            <person name="Macpherson A.J."/>
            <person name="Stecher B."/>
        </authorList>
    </citation>
    <scope>NUCLEOTIDE SEQUENCE</scope>
    <source>
        <strain evidence="8">KB18</strain>
    </source>
</reference>
<protein>
    <submittedName>
        <fullName evidence="9">Polysaccharide biosynthesis C-terminal domain-containing protein</fullName>
    </submittedName>
</protein>
<feature type="transmembrane region" description="Helical" evidence="7">
    <location>
        <begin position="114"/>
        <end position="135"/>
    </location>
</feature>
<feature type="transmembrane region" description="Helical" evidence="7">
    <location>
        <begin position="334"/>
        <end position="355"/>
    </location>
</feature>
<sequence>MKKRASAIDFTTGSIWKLPLLYFLPVLAGGLFQQLYATVDAVILGQFAMAGGLVLSAVCVAAAPLGLRLMSVPNDVYPLALGYVQIYFAGLAVSMVYNICAGILRAVGDSRTPFCILAVSGAANVGLDLLFVAAWGMSAPGAALATVLAQGLSAALALVVLVRRQAAYRLSLGRLRFDRAVLGKIFTIGLPMALQSVLYPISNMTVQAAVNQTGTDNIVAWALCGKLDFLIWLAADSFAAAVATFVAQNYGAGQGERCQKGVRIGLGMTLAVIIFISAILFLWSEPLGHLILNPADAPIAGVTGRLMRLMAPLYFLYVFGEVFAGAIRGQGESLRPMVITLLGTCATRVLWIWLVPHNHQLLAILAVYPVSWAVTSLAFTIYYHLFRDHTKVRT</sequence>
<evidence type="ECO:0000256" key="2">
    <source>
        <dbReference type="ARBA" id="ARBA00022448"/>
    </source>
</evidence>
<accession>A0A1Z2XUY5</accession>
<evidence type="ECO:0000313" key="11">
    <source>
        <dbReference type="Proteomes" id="UP000596035"/>
    </source>
</evidence>
<dbReference type="KEGG" id="amur:ADH66_17255"/>
<evidence type="ECO:0000256" key="1">
    <source>
        <dbReference type="ARBA" id="ARBA00004651"/>
    </source>
</evidence>
<dbReference type="EMBL" id="CP065321">
    <property type="protein sequence ID" value="QQR31529.1"/>
    <property type="molecule type" value="Genomic_DNA"/>
</dbReference>
<evidence type="ECO:0000256" key="4">
    <source>
        <dbReference type="ARBA" id="ARBA00022692"/>
    </source>
</evidence>
<name>A0A1Z2XUY5_9FIRM</name>
<keyword evidence="2" id="KW-0813">Transport</keyword>
<dbReference type="InterPro" id="IPR002528">
    <property type="entry name" value="MATE_fam"/>
</dbReference>
<dbReference type="GO" id="GO:0005886">
    <property type="term" value="C:plasma membrane"/>
    <property type="evidence" value="ECO:0007669"/>
    <property type="project" value="UniProtKB-SubCell"/>
</dbReference>
<feature type="transmembrane region" description="Helical" evidence="7">
    <location>
        <begin position="86"/>
        <end position="107"/>
    </location>
</feature>
<keyword evidence="4 7" id="KW-0812">Transmembrane</keyword>
<dbReference type="PANTHER" id="PTHR43549:SF3">
    <property type="entry name" value="MULTIDRUG RESISTANCE PROTEIN YPNP-RELATED"/>
    <property type="match status" value="1"/>
</dbReference>
<dbReference type="InterPro" id="IPR052031">
    <property type="entry name" value="Membrane_Transporter-Flippase"/>
</dbReference>
<feature type="transmembrane region" description="Helical" evidence="7">
    <location>
        <begin position="141"/>
        <end position="161"/>
    </location>
</feature>
<keyword evidence="6 7" id="KW-0472">Membrane</keyword>
<dbReference type="GO" id="GO:0042910">
    <property type="term" value="F:xenobiotic transmembrane transporter activity"/>
    <property type="evidence" value="ECO:0007669"/>
    <property type="project" value="InterPro"/>
</dbReference>
<dbReference type="AlphaFoldDB" id="A0A1Z2XUY5"/>
<evidence type="ECO:0000256" key="7">
    <source>
        <dbReference type="SAM" id="Phobius"/>
    </source>
</evidence>
<feature type="transmembrane region" description="Helical" evidence="7">
    <location>
        <begin position="46"/>
        <end position="66"/>
    </location>
</feature>
<evidence type="ECO:0000313" key="10">
    <source>
        <dbReference type="Proteomes" id="UP000196710"/>
    </source>
</evidence>
<comment type="subcellular location">
    <subcellularLocation>
        <location evidence="1">Cell membrane</location>
        <topology evidence="1">Multi-pass membrane protein</topology>
    </subcellularLocation>
</comment>
<evidence type="ECO:0000313" key="9">
    <source>
        <dbReference type="EMBL" id="QQR31529.1"/>
    </source>
</evidence>
<dbReference type="RefSeq" id="WP_066538275.1">
    <property type="nucleotide sequence ID" value="NZ_CP021422.1"/>
</dbReference>
<dbReference type="EMBL" id="CP021422">
    <property type="protein sequence ID" value="ASB42250.1"/>
    <property type="molecule type" value="Genomic_DNA"/>
</dbReference>
<proteinExistence type="predicted"/>
<dbReference type="Pfam" id="PF01554">
    <property type="entry name" value="MatE"/>
    <property type="match status" value="2"/>
</dbReference>
<feature type="transmembrane region" description="Helical" evidence="7">
    <location>
        <begin position="264"/>
        <end position="283"/>
    </location>
</feature>
<feature type="transmembrane region" description="Helical" evidence="7">
    <location>
        <begin position="229"/>
        <end position="252"/>
    </location>
</feature>
<dbReference type="Proteomes" id="UP000196710">
    <property type="component" value="Chromosome"/>
</dbReference>
<dbReference type="GO" id="GO:0015297">
    <property type="term" value="F:antiporter activity"/>
    <property type="evidence" value="ECO:0007669"/>
    <property type="project" value="InterPro"/>
</dbReference>
<organism evidence="9 11">
    <name type="scientific">Acutalibacter muris</name>
    <dbReference type="NCBI Taxonomy" id="1796620"/>
    <lineage>
        <taxon>Bacteria</taxon>
        <taxon>Bacillati</taxon>
        <taxon>Bacillota</taxon>
        <taxon>Clostridia</taxon>
        <taxon>Eubacteriales</taxon>
        <taxon>Acutalibacteraceae</taxon>
        <taxon>Acutalibacter</taxon>
    </lineage>
</organism>
<feature type="transmembrane region" description="Helical" evidence="7">
    <location>
        <begin position="181"/>
        <end position="201"/>
    </location>
</feature>
<keyword evidence="5 7" id="KW-1133">Transmembrane helix</keyword>
<keyword evidence="10" id="KW-1185">Reference proteome</keyword>